<sequence length="170" mass="18331">MDYQSPVEEAGYTAPAKVQQAVKATSAPNGPAAHFMTTFAIGDDLYDDSFSIDAANGEFLGECGVGISDTVGVGEPKRVSAFEVWLFDKNDIQTVTKVLMSTRAINDLATRQRLASKGEPVEAHEGLQVMLETASLQLQARVVELVYGQGAMPAGSYFERLTLELAVWPK</sequence>
<proteinExistence type="predicted"/>
<protein>
    <submittedName>
        <fullName evidence="1">Uncharacterized protein</fullName>
    </submittedName>
</protein>
<reference evidence="1" key="1">
    <citation type="submission" date="2019-08" db="EMBL/GenBank/DDBJ databases">
        <authorList>
            <person name="Kucharzyk K."/>
            <person name="Murdoch R.W."/>
            <person name="Higgins S."/>
            <person name="Loffler F."/>
        </authorList>
    </citation>
    <scope>NUCLEOTIDE SEQUENCE</scope>
</reference>
<organism evidence="1">
    <name type="scientific">bioreactor metagenome</name>
    <dbReference type="NCBI Taxonomy" id="1076179"/>
    <lineage>
        <taxon>unclassified sequences</taxon>
        <taxon>metagenomes</taxon>
        <taxon>ecological metagenomes</taxon>
    </lineage>
</organism>
<gene>
    <name evidence="1" type="ORF">SDC9_76039</name>
</gene>
<dbReference type="AlphaFoldDB" id="A0A644YMF7"/>
<accession>A0A644YMF7</accession>
<name>A0A644YMF7_9ZZZZ</name>
<comment type="caution">
    <text evidence="1">The sequence shown here is derived from an EMBL/GenBank/DDBJ whole genome shotgun (WGS) entry which is preliminary data.</text>
</comment>
<dbReference type="EMBL" id="VSSQ01005527">
    <property type="protein sequence ID" value="MPM29499.1"/>
    <property type="molecule type" value="Genomic_DNA"/>
</dbReference>
<evidence type="ECO:0000313" key="1">
    <source>
        <dbReference type="EMBL" id="MPM29499.1"/>
    </source>
</evidence>